<name>A0A844F5V7_CLOSV</name>
<dbReference type="AlphaFoldDB" id="A0A844F5V7"/>
<dbReference type="RefSeq" id="WP_154322701.1">
    <property type="nucleotide sequence ID" value="NZ_VUMB01000002.1"/>
</dbReference>
<reference evidence="1 2" key="1">
    <citation type="submission" date="2019-08" db="EMBL/GenBank/DDBJ databases">
        <title>In-depth cultivation of the pig gut microbiome towards novel bacterial diversity and tailored functional studies.</title>
        <authorList>
            <person name="Wylensek D."/>
            <person name="Hitch T.C.A."/>
            <person name="Clavel T."/>
        </authorList>
    </citation>
    <scope>NUCLEOTIDE SEQUENCE [LARGE SCALE GENOMIC DNA]</scope>
    <source>
        <strain evidence="1 2">BL-389-WT-3D</strain>
    </source>
</reference>
<evidence type="ECO:0000313" key="2">
    <source>
        <dbReference type="Proteomes" id="UP000462363"/>
    </source>
</evidence>
<comment type="caution">
    <text evidence="1">The sequence shown here is derived from an EMBL/GenBank/DDBJ whole genome shotgun (WGS) entry which is preliminary data.</text>
</comment>
<protein>
    <recommendedName>
        <fullName evidence="3">Terminase large subunit gp17-like C-terminal domain-containing protein</fullName>
    </recommendedName>
</protein>
<proteinExistence type="predicted"/>
<evidence type="ECO:0008006" key="3">
    <source>
        <dbReference type="Google" id="ProtNLM"/>
    </source>
</evidence>
<accession>A0A844F5V7</accession>
<evidence type="ECO:0000313" key="1">
    <source>
        <dbReference type="EMBL" id="MSS38940.1"/>
    </source>
</evidence>
<gene>
    <name evidence="1" type="ORF">FYJ37_00890</name>
</gene>
<dbReference type="InterPro" id="IPR027417">
    <property type="entry name" value="P-loop_NTPase"/>
</dbReference>
<sequence length="569" mass="65394">MISDVRILELTEIEKERIQSLETDSVFGEHLWNYYQFVSWARWYPDLFIEIFKSKDSNRQLHFDQRTFMRCDLRFMSMYGTFSRGYAKTYTEVLDDFIAAILYPNITLSVTAQTRENSAALLEDKFNEIISDFPLLENEIEKYRFSKNDALIKFKSGSTITNLANAQTSKGRRRHRIKIEESALLNNTLFEDALEPIVEVPRTTAGSLAIVDPEEMNFQIHFFTTSGYRGSDEYNRSVRMVNGMRDCSGDIVLGSGWMLPCYYGRGSTKSQILKKKRRSNPIFFAQNYEQKWVGCSDGALVDINKLMATRVLDRPILEIENESDEFYIGVDVARSENTNNNQSAISVIKVTRNPSTKRILDLQIVNVQGVSNKMNFTEQACLVKKYKKAYRAKMVIADGNGLGSGLVDELLKPSYDKITGEYLGCFDTINTDNQPQSPDAEKCLFDMKAQGTQTKVISHFINAVDSGMLKMLIRKQEQDFTDKEREFMDRNVMPFINTELLFFEIANLKLKVMSGNNLSVEKVVRKIDKDKFSATSYCIYYILEFTNKDDEEKHADYSTAPLFSSSINF</sequence>
<dbReference type="Proteomes" id="UP000462363">
    <property type="component" value="Unassembled WGS sequence"/>
</dbReference>
<dbReference type="EMBL" id="VUMB01000002">
    <property type="protein sequence ID" value="MSS38940.1"/>
    <property type="molecule type" value="Genomic_DNA"/>
</dbReference>
<dbReference type="Gene3D" id="3.40.50.300">
    <property type="entry name" value="P-loop containing nucleotide triphosphate hydrolases"/>
    <property type="match status" value="1"/>
</dbReference>
<dbReference type="Gene3D" id="3.30.420.240">
    <property type="match status" value="1"/>
</dbReference>
<organism evidence="1 2">
    <name type="scientific">Clostridium scindens (strain JCM 10418 / VPI 12708)</name>
    <dbReference type="NCBI Taxonomy" id="29347"/>
    <lineage>
        <taxon>Bacteria</taxon>
        <taxon>Bacillati</taxon>
        <taxon>Bacillota</taxon>
        <taxon>Clostridia</taxon>
        <taxon>Lachnospirales</taxon>
        <taxon>Lachnospiraceae</taxon>
    </lineage>
</organism>